<dbReference type="STRING" id="660470.Theba_1426"/>
<evidence type="ECO:0000313" key="4">
    <source>
        <dbReference type="Proteomes" id="UP000002881"/>
    </source>
</evidence>
<evidence type="ECO:0000259" key="2">
    <source>
        <dbReference type="PROSITE" id="PS51352"/>
    </source>
</evidence>
<dbReference type="PANTHER" id="PTHR46388:SF2">
    <property type="entry name" value="NHL REPEAT-CONTAINING PROTEIN 2"/>
    <property type="match status" value="1"/>
</dbReference>
<dbReference type="Proteomes" id="UP000002881">
    <property type="component" value="Chromosome"/>
</dbReference>
<dbReference type="eggNOG" id="COG0526">
    <property type="taxonomic scope" value="Bacteria"/>
</dbReference>
<proteinExistence type="predicted"/>
<dbReference type="eggNOG" id="COG3391">
    <property type="taxonomic scope" value="Bacteria"/>
</dbReference>
<dbReference type="KEGG" id="mpg:Theba_1426"/>
<dbReference type="AlphaFoldDB" id="I2F5A9"/>
<dbReference type="HOGENOM" id="CLU_013730_1_0_0"/>
<feature type="domain" description="Thioredoxin" evidence="2">
    <location>
        <begin position="1"/>
        <end position="146"/>
    </location>
</feature>
<dbReference type="InterPro" id="IPR001258">
    <property type="entry name" value="NHL_repeat"/>
</dbReference>
<sequence length="496" mass="55882">MYGRAIEFPESSKWINVERPLTLADLKGYVVLLDFWTYCCINCIHVIPDLKWLEKKYEDSPFVVIGVHSAKFENEHDERNIRAAVQRYEIQHPVVIDNDYFLWERYVIRAWPSYVLIGPDGKILSKISGEGKREYLSHEISKALEEGKRKGVLSEKRIPVKLELTKSESNLSFPGKIAFGDGENLFISDTNNDRILLTELSTPFVAKTIDQIGSGLSGLEDGPFENARLNKPQGIVYSNGRLYVADTENHALRIADMNQRCLSTLSGDGFQDNDWNYNGDASKARLNSPWDLQTDGRFLYIAMAGMHQIWRLDLENNTISAFAGSGVENIGDGHLKDANFAQPSGLFLDRNSLYVADSEVSAIRFVDLEAGTVQTVAGSGLFSFGYVDGILKRSLFQHPIGIHGEGRFLYVADTYNHAIRKIDLGIRRVETVIKNLREGTCTLNGDKCSSLGLFEPNDVKFHKGLLYIADTNNHLIRVFDGTELKELVIESQEKWT</sequence>
<dbReference type="Pfam" id="PF01436">
    <property type="entry name" value="NHL"/>
    <property type="match status" value="1"/>
</dbReference>
<dbReference type="InterPro" id="IPR012336">
    <property type="entry name" value="Thioredoxin-like_fold"/>
</dbReference>
<organism evidence="3 4">
    <name type="scientific">Mesotoga prima MesG1.Ag.4.2</name>
    <dbReference type="NCBI Taxonomy" id="660470"/>
    <lineage>
        <taxon>Bacteria</taxon>
        <taxon>Thermotogati</taxon>
        <taxon>Thermotogota</taxon>
        <taxon>Thermotogae</taxon>
        <taxon>Kosmotogales</taxon>
        <taxon>Kosmotogaceae</taxon>
        <taxon>Mesotoga</taxon>
    </lineage>
</organism>
<protein>
    <submittedName>
        <fullName evidence="3">NHL repeat protein</fullName>
    </submittedName>
</protein>
<dbReference type="Pfam" id="PF13905">
    <property type="entry name" value="Thioredoxin_8"/>
    <property type="match status" value="1"/>
</dbReference>
<dbReference type="InterPro" id="IPR013766">
    <property type="entry name" value="Thioredoxin_domain"/>
</dbReference>
<keyword evidence="1" id="KW-0677">Repeat</keyword>
<gene>
    <name evidence="3" type="ORF">Theba_1426</name>
</gene>
<dbReference type="PANTHER" id="PTHR46388">
    <property type="entry name" value="NHL REPEAT-CONTAINING PROTEIN 2"/>
    <property type="match status" value="1"/>
</dbReference>
<evidence type="ECO:0000313" key="3">
    <source>
        <dbReference type="EMBL" id="AFK07112.1"/>
    </source>
</evidence>
<dbReference type="InterPro" id="IPR036249">
    <property type="entry name" value="Thioredoxin-like_sf"/>
</dbReference>
<dbReference type="SUPFAM" id="SSF52833">
    <property type="entry name" value="Thioredoxin-like"/>
    <property type="match status" value="1"/>
</dbReference>
<dbReference type="PROSITE" id="PS51352">
    <property type="entry name" value="THIOREDOXIN_2"/>
    <property type="match status" value="1"/>
</dbReference>
<dbReference type="EMBL" id="CP003532">
    <property type="protein sequence ID" value="AFK07112.1"/>
    <property type="molecule type" value="Genomic_DNA"/>
</dbReference>
<keyword evidence="4" id="KW-1185">Reference proteome</keyword>
<reference evidence="3 4" key="1">
    <citation type="journal article" date="2012" name="Genome Biol. Evol.">
        <title>Genome Sequence of the Mesophilic Thermotogales Bacterium Mesotoga prima MesG1.Ag.4.2 Reveals the Largest Thermotogales Genome To Date.</title>
        <authorList>
            <person name="Zhaxybayeva O."/>
            <person name="Swithers K.S."/>
            <person name="Foght J."/>
            <person name="Green A.G."/>
            <person name="Bruce D."/>
            <person name="Detter C."/>
            <person name="Han S."/>
            <person name="Teshima H."/>
            <person name="Han J."/>
            <person name="Woyke T."/>
            <person name="Pitluck S."/>
            <person name="Nolan M."/>
            <person name="Ivanova N."/>
            <person name="Pati A."/>
            <person name="Land M.L."/>
            <person name="Dlutek M."/>
            <person name="Doolittle W.F."/>
            <person name="Noll K.M."/>
            <person name="Nesbo C.L."/>
        </authorList>
    </citation>
    <scope>NUCLEOTIDE SEQUENCE [LARGE SCALE GENOMIC DNA]</scope>
    <source>
        <strain evidence="4">mesG1.Ag.4.2</strain>
    </source>
</reference>
<dbReference type="Gene3D" id="3.40.30.10">
    <property type="entry name" value="Glutaredoxin"/>
    <property type="match status" value="1"/>
</dbReference>
<dbReference type="SUPFAM" id="SSF101898">
    <property type="entry name" value="NHL repeat"/>
    <property type="match status" value="1"/>
</dbReference>
<accession>I2F5A9</accession>
<evidence type="ECO:0000256" key="1">
    <source>
        <dbReference type="ARBA" id="ARBA00022737"/>
    </source>
</evidence>
<dbReference type="InterPro" id="IPR011042">
    <property type="entry name" value="6-blade_b-propeller_TolB-like"/>
</dbReference>
<dbReference type="Gene3D" id="2.120.10.30">
    <property type="entry name" value="TolB, C-terminal domain"/>
    <property type="match status" value="2"/>
</dbReference>
<name>I2F5A9_9BACT</name>